<organism evidence="1 2">
    <name type="scientific">Alkalimonas collagenimarina</name>
    <dbReference type="NCBI Taxonomy" id="400390"/>
    <lineage>
        <taxon>Bacteria</taxon>
        <taxon>Pseudomonadati</taxon>
        <taxon>Pseudomonadota</taxon>
        <taxon>Gammaproteobacteria</taxon>
        <taxon>Alkalimonas</taxon>
    </lineage>
</organism>
<keyword evidence="2" id="KW-1185">Reference proteome</keyword>
<protein>
    <submittedName>
        <fullName evidence="1">Uncharacterized protein</fullName>
    </submittedName>
</protein>
<evidence type="ECO:0000313" key="2">
    <source>
        <dbReference type="Proteomes" id="UP001231616"/>
    </source>
</evidence>
<comment type="caution">
    <text evidence="1">The sequence shown here is derived from an EMBL/GenBank/DDBJ whole genome shotgun (WGS) entry which is preliminary data.</text>
</comment>
<dbReference type="RefSeq" id="WP_305893594.1">
    <property type="nucleotide sequence ID" value="NZ_JAUZVZ010000010.1"/>
</dbReference>
<reference evidence="1 2" key="1">
    <citation type="submission" date="2023-08" db="EMBL/GenBank/DDBJ databases">
        <authorList>
            <person name="Joshi A."/>
            <person name="Thite S."/>
        </authorList>
    </citation>
    <scope>NUCLEOTIDE SEQUENCE [LARGE SCALE GENOMIC DNA]</scope>
    <source>
        <strain evidence="1 2">AC40</strain>
    </source>
</reference>
<dbReference type="Proteomes" id="UP001231616">
    <property type="component" value="Unassembled WGS sequence"/>
</dbReference>
<name>A0ABT9GZ50_9GAMM</name>
<proteinExistence type="predicted"/>
<dbReference type="EMBL" id="JAUZVZ010000010">
    <property type="protein sequence ID" value="MDP4536332.1"/>
    <property type="molecule type" value="Genomic_DNA"/>
</dbReference>
<evidence type="ECO:0000313" key="1">
    <source>
        <dbReference type="EMBL" id="MDP4536332.1"/>
    </source>
</evidence>
<gene>
    <name evidence="1" type="ORF">Q3O60_09035</name>
</gene>
<accession>A0ABT9GZ50</accession>
<sequence length="111" mass="12719">METYQIFEVSEDGFENFEQMGTKSKFWYSDKTDSQSYLFKSIHTSDKYGQDIIRFGEDWAEKIACEIANLLSIPTAQYDLATYNGERGIRTKNFLQDGDVNHTGKFGGGFV</sequence>